<evidence type="ECO:0000313" key="3">
    <source>
        <dbReference type="Proteomes" id="UP001250656"/>
    </source>
</evidence>
<protein>
    <submittedName>
        <fullName evidence="2">DUF262 domain-containing protein</fullName>
    </submittedName>
</protein>
<accession>A0ABU3L230</accession>
<gene>
    <name evidence="2" type="ORF">RQM65_03190</name>
</gene>
<reference evidence="2 3" key="1">
    <citation type="submission" date="2023-09" db="EMBL/GenBank/DDBJ databases">
        <title>Novel taxa isolated from Blanes Bay.</title>
        <authorList>
            <person name="Rey-Velasco X."/>
            <person name="Lucena T."/>
        </authorList>
    </citation>
    <scope>NUCLEOTIDE SEQUENCE [LARGE SCALE GENOMIC DNA]</scope>
    <source>
        <strain evidence="2 3">S334</strain>
    </source>
</reference>
<keyword evidence="3" id="KW-1185">Reference proteome</keyword>
<name>A0ABU3L230_9FLAO</name>
<dbReference type="PANTHER" id="PTHR39639:SF1">
    <property type="entry name" value="DUF262 DOMAIN-CONTAINING PROTEIN"/>
    <property type="match status" value="1"/>
</dbReference>
<sequence length="355" mass="41564">MTDKKLKELEENQMYEDEYNELPPSDIVAFNELRSCADLLRLYTSNQLEIQPDFQRDVVWSNPDQTRFIDSLTKQLPIPSMCISLDYKTDKRLIIDGLQRMTTIINFLSEDEWKLSALDDIDENLAGKTVHTIKTKHRELYDRVQNVSIPITVIRCDYSKPTHNEYLFTIFHRLNSGGLKLNNQEIRNCIYNGNFNTLLKQLSRKKNTQKLFGKKKRFANEEMILRFFAFSEKLNEYNGRLSKFLNDYMFDNRALDESEIATKEEFYNDTVELIVSKIFNESAVSSLGKTYLEGLLYGVSQNLENLKNKTNDELQELYQSFKDLDEYSVESLKEGLSAREKVKDRLTASKEVFSN</sequence>
<organism evidence="2 3">
    <name type="scientific">Pricia mediterranea</name>
    <dbReference type="NCBI Taxonomy" id="3076079"/>
    <lineage>
        <taxon>Bacteria</taxon>
        <taxon>Pseudomonadati</taxon>
        <taxon>Bacteroidota</taxon>
        <taxon>Flavobacteriia</taxon>
        <taxon>Flavobacteriales</taxon>
        <taxon>Flavobacteriaceae</taxon>
        <taxon>Pricia</taxon>
    </lineage>
</organism>
<dbReference type="PANTHER" id="PTHR39639">
    <property type="entry name" value="CHROMOSOME 16, WHOLE GENOME SHOTGUN SEQUENCE"/>
    <property type="match status" value="1"/>
</dbReference>
<dbReference type="EMBL" id="JAVTTP010000001">
    <property type="protein sequence ID" value="MDT7827670.1"/>
    <property type="molecule type" value="Genomic_DNA"/>
</dbReference>
<evidence type="ECO:0000313" key="2">
    <source>
        <dbReference type="EMBL" id="MDT7827670.1"/>
    </source>
</evidence>
<dbReference type="InterPro" id="IPR004919">
    <property type="entry name" value="GmrSD_N"/>
</dbReference>
<dbReference type="RefSeq" id="WP_314012696.1">
    <property type="nucleotide sequence ID" value="NZ_JAVTTP010000001.1"/>
</dbReference>
<dbReference type="Pfam" id="PF03235">
    <property type="entry name" value="GmrSD_N"/>
    <property type="match status" value="1"/>
</dbReference>
<proteinExistence type="predicted"/>
<feature type="domain" description="GmrSD restriction endonucleases N-terminal" evidence="1">
    <location>
        <begin position="43"/>
        <end position="191"/>
    </location>
</feature>
<evidence type="ECO:0000259" key="1">
    <source>
        <dbReference type="Pfam" id="PF03235"/>
    </source>
</evidence>
<comment type="caution">
    <text evidence="2">The sequence shown here is derived from an EMBL/GenBank/DDBJ whole genome shotgun (WGS) entry which is preliminary data.</text>
</comment>
<dbReference type="Proteomes" id="UP001250656">
    <property type="component" value="Unassembled WGS sequence"/>
</dbReference>